<gene>
    <name evidence="5" type="ORF">AAHA92_13075</name>
</gene>
<dbReference type="GO" id="GO:0016597">
    <property type="term" value="F:amino acid binding"/>
    <property type="evidence" value="ECO:0007669"/>
    <property type="project" value="UniProtKB-UniRule"/>
</dbReference>
<keyword evidence="6" id="KW-1185">Reference proteome</keyword>
<dbReference type="CDD" id="cd04897">
    <property type="entry name" value="ACT_ACR_3"/>
    <property type="match status" value="1"/>
</dbReference>
<comment type="function">
    <text evidence="2">Binds amino acids.</text>
</comment>
<dbReference type="AlphaFoldDB" id="A0ABD1H741"/>
<evidence type="ECO:0000256" key="3">
    <source>
        <dbReference type="SAM" id="MobiDB-lite"/>
    </source>
</evidence>
<feature type="region of interest" description="Disordered" evidence="3">
    <location>
        <begin position="198"/>
        <end position="222"/>
    </location>
</feature>
<evidence type="ECO:0000313" key="5">
    <source>
        <dbReference type="EMBL" id="KAL1552255.1"/>
    </source>
</evidence>
<name>A0ABD1H741_SALDI</name>
<accession>A0ABD1H741</accession>
<dbReference type="GO" id="GO:0005634">
    <property type="term" value="C:nucleus"/>
    <property type="evidence" value="ECO:0007669"/>
    <property type="project" value="UniProtKB-SubCell"/>
</dbReference>
<dbReference type="EMBL" id="JBEAFC010000006">
    <property type="protein sequence ID" value="KAL1552255.1"/>
    <property type="molecule type" value="Genomic_DNA"/>
</dbReference>
<dbReference type="PANTHER" id="PTHR31096">
    <property type="entry name" value="ACT DOMAIN-CONTAINING PROTEIN ACR4-RELATED"/>
    <property type="match status" value="1"/>
</dbReference>
<dbReference type="SUPFAM" id="SSF55021">
    <property type="entry name" value="ACT-like"/>
    <property type="match status" value="3"/>
</dbReference>
<evidence type="ECO:0000256" key="2">
    <source>
        <dbReference type="RuleBase" id="RU369043"/>
    </source>
</evidence>
<dbReference type="InterPro" id="IPR040217">
    <property type="entry name" value="ACR1-12"/>
</dbReference>
<comment type="caution">
    <text evidence="5">The sequence shown here is derived from an EMBL/GenBank/DDBJ whole genome shotgun (WGS) entry which is preliminary data.</text>
</comment>
<feature type="domain" description="ACT" evidence="4">
    <location>
        <begin position="342"/>
        <end position="422"/>
    </location>
</feature>
<dbReference type="GO" id="GO:0080090">
    <property type="term" value="P:regulation of primary metabolic process"/>
    <property type="evidence" value="ECO:0007669"/>
    <property type="project" value="UniProtKB-ARBA"/>
</dbReference>
<dbReference type="Proteomes" id="UP001567538">
    <property type="component" value="Unassembled WGS sequence"/>
</dbReference>
<organism evidence="5 6">
    <name type="scientific">Salvia divinorum</name>
    <name type="common">Maria pastora</name>
    <name type="synonym">Diviner's sage</name>
    <dbReference type="NCBI Taxonomy" id="28513"/>
    <lineage>
        <taxon>Eukaryota</taxon>
        <taxon>Viridiplantae</taxon>
        <taxon>Streptophyta</taxon>
        <taxon>Embryophyta</taxon>
        <taxon>Tracheophyta</taxon>
        <taxon>Spermatophyta</taxon>
        <taxon>Magnoliopsida</taxon>
        <taxon>eudicotyledons</taxon>
        <taxon>Gunneridae</taxon>
        <taxon>Pentapetalae</taxon>
        <taxon>asterids</taxon>
        <taxon>lamiids</taxon>
        <taxon>Lamiales</taxon>
        <taxon>Lamiaceae</taxon>
        <taxon>Nepetoideae</taxon>
        <taxon>Mentheae</taxon>
        <taxon>Salviinae</taxon>
        <taxon>Salvia</taxon>
        <taxon>Salvia subgen. Calosphace</taxon>
    </lineage>
</organism>
<dbReference type="Pfam" id="PF24931">
    <property type="entry name" value="ACT_ACR9_3rd"/>
    <property type="match status" value="2"/>
</dbReference>
<dbReference type="InterPro" id="IPR002912">
    <property type="entry name" value="ACT_dom"/>
</dbReference>
<protein>
    <recommendedName>
        <fullName evidence="2">ACT domain-containing protein ACR</fullName>
    </recommendedName>
    <alternativeName>
        <fullName evidence="2">Protein ACT DOMAIN REPEATS</fullName>
    </alternativeName>
</protein>
<evidence type="ECO:0000256" key="1">
    <source>
        <dbReference type="ARBA" id="ARBA00022737"/>
    </source>
</evidence>
<proteinExistence type="predicted"/>
<keyword evidence="1 2" id="KW-0677">Repeat</keyword>
<evidence type="ECO:0000259" key="4">
    <source>
        <dbReference type="PROSITE" id="PS51671"/>
    </source>
</evidence>
<dbReference type="PANTHER" id="PTHR31096:SF50">
    <property type="entry name" value="ACT DOMAIN-CONTAINING PROTEIN ACR2"/>
    <property type="match status" value="1"/>
</dbReference>
<sequence length="443" mass="49223">MNRVCSPYFDPDFHNLPERIHGPAFRVNVDNESLEDCTIVKIDCVNKQSILLDVVQALTDLNLTISKGYISCDAGCFLDVFHVKNELGFKVTDQRVVNYIQQAVSVGKGSSPKAAGGGGEAQAIEMTGKDRPGLFSEISAALADMGCNIVEAHAWSHNALLACIAYISDQSVDTPIDDRRLHAIEDHLTTVLRATTGGAEEDSAASHQEVKPAAGLPKGELSSTTRVERRLHQLMLSVRDFDSPTSSRRTSVSIERCIEKGYSIVTIQCKDRRRLMFDTVCTLIDMQYVIFHASVDACRGFAYQEYFVRHADGRAFNTESEKDRVIKCLEAAIERRVCEGVRVELCAYSRVGLLSHITRVLRENGLAVVRADIATQGEKSMNAFYVRDISGNHVDLEFIKSMKREMGAIDLAVMDDDKVIPRPTQRPKFSIGDIFERLSRAIK</sequence>
<dbReference type="PROSITE" id="PS51671">
    <property type="entry name" value="ACT"/>
    <property type="match status" value="2"/>
</dbReference>
<dbReference type="Pfam" id="PF01842">
    <property type="entry name" value="ACT"/>
    <property type="match status" value="1"/>
</dbReference>
<dbReference type="InterPro" id="IPR045865">
    <property type="entry name" value="ACT-like_dom_sf"/>
</dbReference>
<dbReference type="Gene3D" id="3.30.70.260">
    <property type="match status" value="1"/>
</dbReference>
<evidence type="ECO:0000313" key="6">
    <source>
        <dbReference type="Proteomes" id="UP001567538"/>
    </source>
</evidence>
<feature type="domain" description="ACT" evidence="4">
    <location>
        <begin position="123"/>
        <end position="199"/>
    </location>
</feature>
<reference evidence="5 6" key="1">
    <citation type="submission" date="2024-06" db="EMBL/GenBank/DDBJ databases">
        <title>A chromosome level genome sequence of Diviner's sage (Salvia divinorum).</title>
        <authorList>
            <person name="Ford S.A."/>
            <person name="Ro D.-K."/>
            <person name="Ness R.W."/>
            <person name="Phillips M.A."/>
        </authorList>
    </citation>
    <scope>NUCLEOTIDE SEQUENCE [LARGE SCALE GENOMIC DNA]</scope>
    <source>
        <strain evidence="5">SAF-2024a</strain>
        <tissue evidence="5">Leaf</tissue>
    </source>
</reference>